<evidence type="ECO:0000256" key="1">
    <source>
        <dbReference type="ARBA" id="ARBA00004496"/>
    </source>
</evidence>
<dbReference type="GO" id="GO:0031588">
    <property type="term" value="C:nucleotide-activated protein kinase complex"/>
    <property type="evidence" value="ECO:0007669"/>
    <property type="project" value="TreeGrafter"/>
</dbReference>
<dbReference type="InterPro" id="IPR050827">
    <property type="entry name" value="CRP1_MDG1_kinase"/>
</dbReference>
<evidence type="ECO:0000256" key="3">
    <source>
        <dbReference type="ARBA" id="ARBA00022490"/>
    </source>
</evidence>
<feature type="compositionally biased region" description="Low complexity" evidence="4">
    <location>
        <begin position="161"/>
        <end position="170"/>
    </location>
</feature>
<dbReference type="Pfam" id="PF16561">
    <property type="entry name" value="AMPK1_CBM"/>
    <property type="match status" value="1"/>
</dbReference>
<dbReference type="Proteomes" id="UP000799750">
    <property type="component" value="Unassembled WGS sequence"/>
</dbReference>
<evidence type="ECO:0000256" key="4">
    <source>
        <dbReference type="SAM" id="MobiDB-lite"/>
    </source>
</evidence>
<dbReference type="GO" id="GO:0019901">
    <property type="term" value="F:protein kinase binding"/>
    <property type="evidence" value="ECO:0007669"/>
    <property type="project" value="TreeGrafter"/>
</dbReference>
<feature type="region of interest" description="Disordered" evidence="4">
    <location>
        <begin position="342"/>
        <end position="397"/>
    </location>
</feature>
<accession>A0A6A6QEQ0</accession>
<feature type="compositionally biased region" description="Polar residues" evidence="4">
    <location>
        <begin position="61"/>
        <end position="72"/>
    </location>
</feature>
<dbReference type="GO" id="GO:0005737">
    <property type="term" value="C:cytoplasm"/>
    <property type="evidence" value="ECO:0007669"/>
    <property type="project" value="UniProtKB-SubCell"/>
</dbReference>
<dbReference type="Gene3D" id="2.60.40.10">
    <property type="entry name" value="Immunoglobulins"/>
    <property type="match status" value="1"/>
</dbReference>
<dbReference type="GO" id="GO:0007165">
    <property type="term" value="P:signal transduction"/>
    <property type="evidence" value="ECO:0007669"/>
    <property type="project" value="UniProtKB-ARBA"/>
</dbReference>
<keyword evidence="3" id="KW-0963">Cytoplasm</keyword>
<dbReference type="OrthoDB" id="531008at2759"/>
<comment type="subcellular location">
    <subcellularLocation>
        <location evidence="1">Cytoplasm</location>
    </subcellularLocation>
</comment>
<dbReference type="Gene3D" id="6.20.250.60">
    <property type="match status" value="1"/>
</dbReference>
<reference evidence="6" key="1">
    <citation type="journal article" date="2020" name="Stud. Mycol.">
        <title>101 Dothideomycetes genomes: a test case for predicting lifestyles and emergence of pathogens.</title>
        <authorList>
            <person name="Haridas S."/>
            <person name="Albert R."/>
            <person name="Binder M."/>
            <person name="Bloem J."/>
            <person name="Labutti K."/>
            <person name="Salamov A."/>
            <person name="Andreopoulos B."/>
            <person name="Baker S."/>
            <person name="Barry K."/>
            <person name="Bills G."/>
            <person name="Bluhm B."/>
            <person name="Cannon C."/>
            <person name="Castanera R."/>
            <person name="Culley D."/>
            <person name="Daum C."/>
            <person name="Ezra D."/>
            <person name="Gonzalez J."/>
            <person name="Henrissat B."/>
            <person name="Kuo A."/>
            <person name="Liang C."/>
            <person name="Lipzen A."/>
            <person name="Lutzoni F."/>
            <person name="Magnuson J."/>
            <person name="Mondo S."/>
            <person name="Nolan M."/>
            <person name="Ohm R."/>
            <person name="Pangilinan J."/>
            <person name="Park H.-J."/>
            <person name="Ramirez L."/>
            <person name="Alfaro M."/>
            <person name="Sun H."/>
            <person name="Tritt A."/>
            <person name="Yoshinaga Y."/>
            <person name="Zwiers L.-H."/>
            <person name="Turgeon B."/>
            <person name="Goodwin S."/>
            <person name="Spatafora J."/>
            <person name="Crous P."/>
            <person name="Grigoriev I."/>
        </authorList>
    </citation>
    <scope>NUCLEOTIDE SEQUENCE</scope>
    <source>
        <strain evidence="6">CBS 269.34</strain>
    </source>
</reference>
<gene>
    <name evidence="6" type="ORF">BU16DRAFT_530983</name>
</gene>
<dbReference type="SMART" id="SM01010">
    <property type="entry name" value="AMPKBI"/>
    <property type="match status" value="1"/>
</dbReference>
<feature type="compositionally biased region" description="Low complexity" evidence="4">
    <location>
        <begin position="1"/>
        <end position="26"/>
    </location>
</feature>
<keyword evidence="7" id="KW-1185">Reference proteome</keyword>
<comment type="similarity">
    <text evidence="2">Belongs to the 5'-AMP-activated protein kinase beta subunit family.</text>
</comment>
<dbReference type="SUPFAM" id="SSF160219">
    <property type="entry name" value="AMPKBI-like"/>
    <property type="match status" value="1"/>
</dbReference>
<evidence type="ECO:0000313" key="7">
    <source>
        <dbReference type="Proteomes" id="UP000799750"/>
    </source>
</evidence>
<dbReference type="InterPro" id="IPR037256">
    <property type="entry name" value="ASC_dom_sf"/>
</dbReference>
<dbReference type="SUPFAM" id="SSF81296">
    <property type="entry name" value="E set domains"/>
    <property type="match status" value="1"/>
</dbReference>
<dbReference type="InterPro" id="IPR014756">
    <property type="entry name" value="Ig_E-set"/>
</dbReference>
<dbReference type="InterPro" id="IPR006828">
    <property type="entry name" value="ASC_dom"/>
</dbReference>
<dbReference type="CDD" id="cd02859">
    <property type="entry name" value="E_set_AMPKbeta_like_N"/>
    <property type="match status" value="1"/>
</dbReference>
<dbReference type="Pfam" id="PF04739">
    <property type="entry name" value="AMPKBI"/>
    <property type="match status" value="1"/>
</dbReference>
<dbReference type="PANTHER" id="PTHR10343:SF84">
    <property type="entry name" value="5'-AMP-ACTIVATED PROTEIN KINASE SUBUNIT BETA-1"/>
    <property type="match status" value="1"/>
</dbReference>
<proteinExistence type="inferred from homology"/>
<feature type="compositionally biased region" description="Basic and acidic residues" evidence="4">
    <location>
        <begin position="35"/>
        <end position="44"/>
    </location>
</feature>
<protein>
    <submittedName>
        <fullName evidence="6">AMPKBI-domain-containing protein</fullName>
    </submittedName>
</protein>
<dbReference type="InterPro" id="IPR032640">
    <property type="entry name" value="AMPK1_CBM"/>
</dbReference>
<dbReference type="EMBL" id="MU004197">
    <property type="protein sequence ID" value="KAF2490494.1"/>
    <property type="molecule type" value="Genomic_DNA"/>
</dbReference>
<organism evidence="6 7">
    <name type="scientific">Lophium mytilinum</name>
    <dbReference type="NCBI Taxonomy" id="390894"/>
    <lineage>
        <taxon>Eukaryota</taxon>
        <taxon>Fungi</taxon>
        <taxon>Dikarya</taxon>
        <taxon>Ascomycota</taxon>
        <taxon>Pezizomycotina</taxon>
        <taxon>Dothideomycetes</taxon>
        <taxon>Pleosporomycetidae</taxon>
        <taxon>Mytilinidiales</taxon>
        <taxon>Mytilinidiaceae</taxon>
        <taxon>Lophium</taxon>
    </lineage>
</organism>
<feature type="compositionally biased region" description="Pro residues" evidence="4">
    <location>
        <begin position="375"/>
        <end position="388"/>
    </location>
</feature>
<feature type="region of interest" description="Disordered" evidence="4">
    <location>
        <begin position="1"/>
        <end position="144"/>
    </location>
</feature>
<dbReference type="PANTHER" id="PTHR10343">
    <property type="entry name" value="5'-AMP-ACTIVATED PROTEIN KINASE , BETA SUBUNIT"/>
    <property type="match status" value="1"/>
</dbReference>
<feature type="region of interest" description="Disordered" evidence="4">
    <location>
        <begin position="159"/>
        <end position="194"/>
    </location>
</feature>
<evidence type="ECO:0000313" key="6">
    <source>
        <dbReference type="EMBL" id="KAF2490494.1"/>
    </source>
</evidence>
<dbReference type="FunFam" id="2.60.40.10:FF:000562">
    <property type="entry name" value="Snf1 kinase complex beta-subunit Gal83"/>
    <property type="match status" value="1"/>
</dbReference>
<dbReference type="AlphaFoldDB" id="A0A6A6QEQ0"/>
<sequence>MGNSPSQPRSNTPTSSPQSPVSASGSHGAPTFHSVRREPRRRESIQALSNVKATAAPPSASLETAHSSTLRPSSRGRAQTAAATTIPPSLHNLALRERPVKDTMGNDNSRDIPPRAPSPSQHEAPSSKPVDVPAPANDSHPRYDVISSEPAVSSAEAYYVPPSQSQFSRPPRLPLPIEEEVHTPGSPIISPADFTTPLDPIDIDGIIPRRTSVLSNTTVDDDDVGDGLTGLEGEPDQQAVPTLIEWIGEGEKVYVTGTFAAWDRKYRLHRGGPSPHKDALSAIIHLNPGTHHLKFIVDGDMRLSDNLPTAVDFTNILVNYIEVSPDDLPQAEDAVTPAAELPEPTPVTELKAPDGIYPPQVLPPESETQLSEPKSPLPPVSEPHPPSQAVPVAPSSPKHYHQIIPRYLADLDLPEDSSRQSRANTAVSNLPTPPSLPGFLGKSILNIPTPMKDDSSVLVMPNHTVLNHLSTSSIKNNVLATSATTRYKRKFLTTIMYKPTNATGG</sequence>
<feature type="domain" description="Association with the SNF1 complex (ASC)" evidence="5">
    <location>
        <begin position="393"/>
        <end position="500"/>
    </location>
</feature>
<dbReference type="GO" id="GO:0005634">
    <property type="term" value="C:nucleus"/>
    <property type="evidence" value="ECO:0007669"/>
    <property type="project" value="TreeGrafter"/>
</dbReference>
<dbReference type="InterPro" id="IPR013783">
    <property type="entry name" value="Ig-like_fold"/>
</dbReference>
<evidence type="ECO:0000256" key="2">
    <source>
        <dbReference type="ARBA" id="ARBA00010926"/>
    </source>
</evidence>
<evidence type="ECO:0000259" key="5">
    <source>
        <dbReference type="SMART" id="SM01010"/>
    </source>
</evidence>
<name>A0A6A6QEQ0_9PEZI</name>